<evidence type="ECO:0000313" key="2">
    <source>
        <dbReference type="EMBL" id="TXC03945.1"/>
    </source>
</evidence>
<feature type="compositionally biased region" description="Acidic residues" evidence="1">
    <location>
        <begin position="41"/>
        <end position="52"/>
    </location>
</feature>
<evidence type="ECO:0000313" key="3">
    <source>
        <dbReference type="Proteomes" id="UP000321331"/>
    </source>
</evidence>
<proteinExistence type="predicted"/>
<accession>A0A5C6SZ78</accession>
<reference evidence="2 3" key="1">
    <citation type="submission" date="2019-07" db="EMBL/GenBank/DDBJ databases">
        <title>The First High-Quality Draft Genome Sequence of the Causal Agent of the Current Panama Disease Epidemic.</title>
        <authorList>
            <person name="Warmington R.J."/>
            <person name="Kay W."/>
            <person name="Jeffries A."/>
            <person name="Bebber D."/>
            <person name="Moore K."/>
            <person name="Studholme D.J."/>
        </authorList>
    </citation>
    <scope>NUCLEOTIDE SEQUENCE [LARGE SCALE GENOMIC DNA]</scope>
    <source>
        <strain evidence="2 3">TR4</strain>
    </source>
</reference>
<evidence type="ECO:0008006" key="4">
    <source>
        <dbReference type="Google" id="ProtNLM"/>
    </source>
</evidence>
<dbReference type="EMBL" id="VMNF01000007">
    <property type="protein sequence ID" value="TXC03945.1"/>
    <property type="molecule type" value="Genomic_DNA"/>
</dbReference>
<dbReference type="Proteomes" id="UP000321331">
    <property type="component" value="Unassembled WGS sequence"/>
</dbReference>
<comment type="caution">
    <text evidence="2">The sequence shown here is derived from an EMBL/GenBank/DDBJ whole genome shotgun (WGS) entry which is preliminary data.</text>
</comment>
<sequence>MRSVTYVIDPRGDIEVVLAASKPIPRRSLPNGRCSSSPMTGEEDDEEEEDDSTIEMGTLDSLFYGTTNPQEKDREVEIRMRVSSYHLSLASPVLSTQLEVSRLQPTTRAARPANAIHLTGWDVKALATVLNIIHGQNSQVPRNVDFGFITHIAVVAHHLQCVEAVQLYSEISWVFSWENEFSHCAQLVLSEYEGPGTVTLHDLPLTEVFDKFNGMRITLIKKVFTALENLEQTLSTEHVCPEAGLEQCTAMALEPPSLWNSFLSSSVDSFTSIPFSHVGIFYLPHPKPRQHDSIMAVVTHDIAPDGDICIVLQKPNTQSVVPIVNLRQYGTEPPQYYQDVSSVGVPVWHSPALKDKKAAEYRLRVSSHHLTSVSPMFSCMLKGPWKESAAPDAATSSDSWDQTPAATAIREISATDWNIHALITVLNIIHGRHNEIPRQVSIKFIVDVAVIVNYYECAGSVTLAAELWRAGVNVPETYGKKSIMLLFVSWVFSWTKMFSSMAHLVLEQGEGSEHADTRNLPIAVIFETLDKKRELALPFVHKRLSNLRGDLLNSRIGCSPQCRHMLLGALESNKHDMHKALGSWDYEPKGVSVGRVLDALNSFPSPEWKDPKEKGQVHSRDCNVKTLMQPAFDKIREDFKKIKLADFQAKKV</sequence>
<evidence type="ECO:0000256" key="1">
    <source>
        <dbReference type="SAM" id="MobiDB-lite"/>
    </source>
</evidence>
<feature type="region of interest" description="Disordered" evidence="1">
    <location>
        <begin position="25"/>
        <end position="52"/>
    </location>
</feature>
<gene>
    <name evidence="2" type="ORF">FocTR4_00000367</name>
</gene>
<organism evidence="2 3">
    <name type="scientific">Fusarium oxysporum f. sp. cubense</name>
    <dbReference type="NCBI Taxonomy" id="61366"/>
    <lineage>
        <taxon>Eukaryota</taxon>
        <taxon>Fungi</taxon>
        <taxon>Dikarya</taxon>
        <taxon>Ascomycota</taxon>
        <taxon>Pezizomycotina</taxon>
        <taxon>Sordariomycetes</taxon>
        <taxon>Hypocreomycetidae</taxon>
        <taxon>Hypocreales</taxon>
        <taxon>Nectriaceae</taxon>
        <taxon>Fusarium</taxon>
        <taxon>Fusarium oxysporum species complex</taxon>
    </lineage>
</organism>
<name>A0A5C6SZ78_FUSOC</name>
<protein>
    <recommendedName>
        <fullName evidence="4">BTB domain-containing protein</fullName>
    </recommendedName>
</protein>
<dbReference type="AlphaFoldDB" id="A0A5C6SZ78"/>